<feature type="compositionally biased region" description="Low complexity" evidence="9">
    <location>
        <begin position="666"/>
        <end position="698"/>
    </location>
</feature>
<dbReference type="SUPFAM" id="SSF52540">
    <property type="entry name" value="P-loop containing nucleoside triphosphate hydrolases"/>
    <property type="match status" value="1"/>
</dbReference>
<evidence type="ECO:0000256" key="5">
    <source>
        <dbReference type="ARBA" id="ARBA00022840"/>
    </source>
</evidence>
<evidence type="ECO:0000256" key="7">
    <source>
        <dbReference type="ARBA" id="ARBA00023212"/>
    </source>
</evidence>
<feature type="binding site" evidence="8">
    <location>
        <begin position="133"/>
        <end position="140"/>
    </location>
    <ligand>
        <name>ATP</name>
        <dbReference type="ChEBI" id="CHEBI:30616"/>
    </ligand>
</feature>
<dbReference type="InterPro" id="IPR027417">
    <property type="entry name" value="P-loop_NTPase"/>
</dbReference>
<dbReference type="InterPro" id="IPR027640">
    <property type="entry name" value="Kinesin-like_fam"/>
</dbReference>
<feature type="domain" description="Kinesin motor" evidence="10">
    <location>
        <begin position="42"/>
        <end position="372"/>
    </location>
</feature>
<feature type="region of interest" description="Disordered" evidence="9">
    <location>
        <begin position="1004"/>
        <end position="1035"/>
    </location>
</feature>
<protein>
    <submittedName>
        <fullName evidence="11">Kinesin-13, putative</fullName>
    </submittedName>
</protein>
<organism evidence="11 12">
    <name type="scientific">Plasmodium gaboni</name>
    <dbReference type="NCBI Taxonomy" id="647221"/>
    <lineage>
        <taxon>Eukaryota</taxon>
        <taxon>Sar</taxon>
        <taxon>Alveolata</taxon>
        <taxon>Apicomplexa</taxon>
        <taxon>Aconoidasida</taxon>
        <taxon>Haemosporida</taxon>
        <taxon>Plasmodiidae</taxon>
        <taxon>Plasmodium</taxon>
        <taxon>Plasmodium (Laverania)</taxon>
    </lineage>
</organism>
<dbReference type="InterPro" id="IPR001752">
    <property type="entry name" value="Kinesin_motor_dom"/>
</dbReference>
<evidence type="ECO:0000313" key="12">
    <source>
        <dbReference type="Proteomes" id="UP000831156"/>
    </source>
</evidence>
<accession>A0ABY1UR03</accession>
<dbReference type="SMART" id="SM00129">
    <property type="entry name" value="KISc"/>
    <property type="match status" value="1"/>
</dbReference>
<keyword evidence="7" id="KW-0206">Cytoskeleton</keyword>
<sequence>MFKKTMQQKRQSFIKNKSEVYPQKTLNLGNKIKGRSKNMNSKIKVVVRKRPLSELEKKKKESDIITVKNNCTLYIDEPRYKVDMTKYIERHEFIVDKVFDDGVDNFTVYENTIKPLIIDLFENNCVCSCFAYGQTGSGKTYTMLGSQPYGQSDTPGIFQYAAGDIFKFLSIYDKDNNKGIFISFYEIYCGKLYDLLQKRKMVAALENGKKEVVVKDLKILRVLTKEELILKMIDGVLLRKIGVNSQNDESSRSHAILNIDLKDINKNISIGKIAFIDLAGSERGADTVSQNKQTQTDGANINRSLLALKECIRAMDSDKNHIPFRDSELTKVLRDIFVGKSKSIMIANISPTISCCEQTLNTLRYSSRVKNFKNKSTSINEEEDTNTERISILDSKGSEINASGIENILIKSNNLLSNNNNNNNNNNNKMNRIKIYDKIERINILKNKSFDKPREAFTSNIGKYNSLNDIDKIKKNKKKGLINYKSNLYSDNTTNKKHNNNNSNMVNNNNINIINNNNNNNRINNNNNNIVPQPSYAFTDTSDFSSLDEMNCNLNNSDKSIFLQKKNLRENNKLKSRTSCDNIMNKKKNNLQIVRHSVGSKLTMFSYDPQKLKANVFFKTNINKIKSNTPNYLLYEPRYLSNINSNPLLGLNKNNLHDIPTKVENNNDNNINNSNMNSINNSNMNSINNSNMNSINNSNNNSNSIYKSNYNSNDFISDDQIRQVNEMDPSNKNNENIFFDAISCDNNINHNITNNNNNNNNIDETYNCMKLYAYNSQNLFQTDNNKNTNTNSQDENINYSLNFYDYNLNDKNNLININNKEQKEKNIYGSDKNIINNSNNFEENKKTNLYNNNNIVIVNNKIRNSNSPRMKYGLSGSQSSIDNMKNNNINDNVNNNNNSSIYNNINDDDTFQNDYCQSDNTSSDRIKNNININNNVMNNDDIIFTINNLNDYMSNTFLKFKMKYKYPIINPNEDIYNKEIDGKNIRLDDLDKYDNNEINHYINNENDLNNNNYNEHNQNELNNNNYNEHNENDLNNNNYNEHNENDLNNNNYNEHNENELNNNNYNEHNKNDLNNNNYNEFNENDLNNNVDLNKMENFNNNEYLSYFQNNADTIINNCLNFIDISSMYEDTKEILNNILLSKYKADKDSVIKKYINDDIKNMSLEEIDKVAQSIYEKRKVLLTKLLVLFKENVDTQINNETSDLRKDLVMCHICNNNPDDQFHFYAYSRLEKDIINLIMLRQLWCESENLRLLYQFLVVEYQNKSENSILLNVPSNNSDHILLNNKLLQDNLKNNIDHKNIQKN</sequence>
<reference evidence="11" key="1">
    <citation type="submission" date="2016-09" db="EMBL/GenBank/DDBJ databases">
        <authorList>
            <consortium name="Pathogen Informatics"/>
            <person name="Sun Q."/>
            <person name="Inoue M."/>
        </authorList>
    </citation>
    <scope>NUCLEOTIDE SEQUENCE</scope>
</reference>
<dbReference type="Pfam" id="PF00225">
    <property type="entry name" value="Kinesin"/>
    <property type="match status" value="1"/>
</dbReference>
<dbReference type="PRINTS" id="PR00380">
    <property type="entry name" value="KINESINHEAVY"/>
</dbReference>
<keyword evidence="2" id="KW-0963">Cytoplasm</keyword>
<evidence type="ECO:0000256" key="4">
    <source>
        <dbReference type="ARBA" id="ARBA00022741"/>
    </source>
</evidence>
<dbReference type="PROSITE" id="PS50067">
    <property type="entry name" value="KINESIN_MOTOR_2"/>
    <property type="match status" value="1"/>
</dbReference>
<dbReference type="InterPro" id="IPR036961">
    <property type="entry name" value="Kinesin_motor_dom_sf"/>
</dbReference>
<evidence type="ECO:0000256" key="1">
    <source>
        <dbReference type="ARBA" id="ARBA00004245"/>
    </source>
</evidence>
<evidence type="ECO:0000256" key="2">
    <source>
        <dbReference type="ARBA" id="ARBA00022490"/>
    </source>
</evidence>
<dbReference type="Gene3D" id="3.40.850.10">
    <property type="entry name" value="Kinesin motor domain"/>
    <property type="match status" value="1"/>
</dbReference>
<keyword evidence="12" id="KW-1185">Reference proteome</keyword>
<keyword evidence="4 8" id="KW-0547">Nucleotide-binding</keyword>
<comment type="subcellular location">
    <subcellularLocation>
        <location evidence="1">Cytoplasm</location>
        <location evidence="1">Cytoskeleton</location>
    </subcellularLocation>
</comment>
<keyword evidence="3" id="KW-0493">Microtubule</keyword>
<proteinExistence type="inferred from homology"/>
<evidence type="ECO:0000256" key="9">
    <source>
        <dbReference type="SAM" id="MobiDB-lite"/>
    </source>
</evidence>
<dbReference type="PANTHER" id="PTHR47971">
    <property type="entry name" value="KINESIN-RELATED PROTEIN 6"/>
    <property type="match status" value="1"/>
</dbReference>
<dbReference type="PANTHER" id="PTHR47971:SF8">
    <property type="entry name" value="KINESIN-LIKE PROTEIN"/>
    <property type="match status" value="1"/>
</dbReference>
<comment type="similarity">
    <text evidence="8">Belongs to the TRAFAC class myosin-kinesin ATPase superfamily. Kinesin family.</text>
</comment>
<gene>
    <name evidence="11" type="ORF">PGABG01_1243500</name>
</gene>
<evidence type="ECO:0000256" key="6">
    <source>
        <dbReference type="ARBA" id="ARBA00023175"/>
    </source>
</evidence>
<name>A0ABY1UR03_9APIC</name>
<dbReference type="CDD" id="cd01367">
    <property type="entry name" value="KISc_KIF2_like"/>
    <property type="match status" value="1"/>
</dbReference>
<dbReference type="EMBL" id="LT969435">
    <property type="protein sequence ID" value="SOV16725.1"/>
    <property type="molecule type" value="Genomic_DNA"/>
</dbReference>
<dbReference type="PROSITE" id="PS00411">
    <property type="entry name" value="KINESIN_MOTOR_1"/>
    <property type="match status" value="1"/>
</dbReference>
<keyword evidence="5 8" id="KW-0067">ATP-binding</keyword>
<evidence type="ECO:0000259" key="10">
    <source>
        <dbReference type="PROSITE" id="PS50067"/>
    </source>
</evidence>
<evidence type="ECO:0000256" key="3">
    <source>
        <dbReference type="ARBA" id="ARBA00022701"/>
    </source>
</evidence>
<feature type="region of interest" description="Disordered" evidence="9">
    <location>
        <begin position="663"/>
        <end position="698"/>
    </location>
</feature>
<evidence type="ECO:0000313" key="11">
    <source>
        <dbReference type="EMBL" id="SOV16725.1"/>
    </source>
</evidence>
<dbReference type="Proteomes" id="UP000831156">
    <property type="component" value="Chromosome 12"/>
</dbReference>
<dbReference type="InterPro" id="IPR019821">
    <property type="entry name" value="Kinesin_motor_CS"/>
</dbReference>
<evidence type="ECO:0000256" key="8">
    <source>
        <dbReference type="PROSITE-ProRule" id="PRU00283"/>
    </source>
</evidence>
<keyword evidence="6 8" id="KW-0505">Motor protein</keyword>